<dbReference type="InterPro" id="IPR000092">
    <property type="entry name" value="Polyprenyl_synt"/>
</dbReference>
<evidence type="ECO:0000256" key="5">
    <source>
        <dbReference type="ARBA" id="ARBA00022842"/>
    </source>
</evidence>
<dbReference type="InterPro" id="IPR008949">
    <property type="entry name" value="Isoprenoid_synthase_dom_sf"/>
</dbReference>
<organism evidence="7 8">
    <name type="scientific">candidate division WS6 bacterium OLB20</name>
    <dbReference type="NCBI Taxonomy" id="1617426"/>
    <lineage>
        <taxon>Bacteria</taxon>
        <taxon>Candidatus Dojkabacteria</taxon>
    </lineage>
</organism>
<evidence type="ECO:0000256" key="4">
    <source>
        <dbReference type="ARBA" id="ARBA00022723"/>
    </source>
</evidence>
<dbReference type="GO" id="GO:0008299">
    <property type="term" value="P:isoprenoid biosynthetic process"/>
    <property type="evidence" value="ECO:0007669"/>
    <property type="project" value="InterPro"/>
</dbReference>
<dbReference type="Pfam" id="PF00348">
    <property type="entry name" value="polyprenyl_synt"/>
    <property type="match status" value="1"/>
</dbReference>
<comment type="similarity">
    <text evidence="2 6">Belongs to the FPP/GGPP synthase family.</text>
</comment>
<accession>A0A136LYT8</accession>
<dbReference type="PANTHER" id="PTHR12001">
    <property type="entry name" value="GERANYLGERANYL PYROPHOSPHATE SYNTHASE"/>
    <property type="match status" value="1"/>
</dbReference>
<reference evidence="7 8" key="1">
    <citation type="submission" date="2015-02" db="EMBL/GenBank/DDBJ databases">
        <title>Improved understanding of the partial-nitritation anammox process through 23 genomes representing the majority of the microbial community.</title>
        <authorList>
            <person name="Speth D.R."/>
            <person name="In T Zandt M."/>
            <person name="Guerrero Cruz S."/>
            <person name="Jetten M.S."/>
            <person name="Dutilh B.E."/>
        </authorList>
    </citation>
    <scope>NUCLEOTIDE SEQUENCE [LARGE SCALE GENOMIC DNA]</scope>
    <source>
        <strain evidence="7">OLB20</strain>
    </source>
</reference>
<dbReference type="GO" id="GO:0046872">
    <property type="term" value="F:metal ion binding"/>
    <property type="evidence" value="ECO:0007669"/>
    <property type="project" value="UniProtKB-KW"/>
</dbReference>
<proteinExistence type="inferred from homology"/>
<dbReference type="EC" id="2.5.1.10" evidence="7"/>
<dbReference type="Gene3D" id="1.10.600.10">
    <property type="entry name" value="Farnesyl Diphosphate Synthase"/>
    <property type="match status" value="1"/>
</dbReference>
<evidence type="ECO:0000313" key="7">
    <source>
        <dbReference type="EMBL" id="KXK26776.1"/>
    </source>
</evidence>
<gene>
    <name evidence="7" type="ORF">TR69_WS6001000797</name>
</gene>
<keyword evidence="4" id="KW-0479">Metal-binding</keyword>
<keyword evidence="5" id="KW-0460">Magnesium</keyword>
<comment type="caution">
    <text evidence="7">The sequence shown here is derived from an EMBL/GenBank/DDBJ whole genome shotgun (WGS) entry which is preliminary data.</text>
</comment>
<dbReference type="PATRIC" id="fig|1617426.3.peg.786"/>
<sequence>MYYTYMMMGGTDPDEALHASLFTELIQSYLLIHDDVMDQDDKRRGGATIHKIYEDVHKKKYGMQDPAHFGESMAVNLGDIACHYACQILTDSDFAPELKVRALSQLHRQIVTVGFGQMLDIVSSVKKEVTQDDVFKVHHYKTAVYTYETPISIGAVLAGASDEDVQILSGYAIPAGIAFQIQDDILGMYGQEEKLGKPNISDLREGKHTLLIIKALENGSKAQIHTVTQALGNPNVTQADADKVREIIAETGSLEYSKNTARDFVYKAKEALATMPDWNGEGRAFLDGIADYMINREF</sequence>
<comment type="cofactor">
    <cofactor evidence="1">
        <name>Mg(2+)</name>
        <dbReference type="ChEBI" id="CHEBI:18420"/>
    </cofactor>
</comment>
<dbReference type="PANTHER" id="PTHR12001:SF85">
    <property type="entry name" value="SHORT CHAIN ISOPRENYL DIPHOSPHATE SYNTHASE"/>
    <property type="match status" value="1"/>
</dbReference>
<evidence type="ECO:0000256" key="1">
    <source>
        <dbReference type="ARBA" id="ARBA00001946"/>
    </source>
</evidence>
<name>A0A136LYT8_9BACT</name>
<dbReference type="SFLD" id="SFLDS00005">
    <property type="entry name" value="Isoprenoid_Synthase_Type_I"/>
    <property type="match status" value="1"/>
</dbReference>
<evidence type="ECO:0000313" key="8">
    <source>
        <dbReference type="Proteomes" id="UP000070457"/>
    </source>
</evidence>
<dbReference type="AlphaFoldDB" id="A0A136LYT8"/>
<dbReference type="SUPFAM" id="SSF48576">
    <property type="entry name" value="Terpenoid synthases"/>
    <property type="match status" value="1"/>
</dbReference>
<dbReference type="STRING" id="1617426.TR69_WS6001000797"/>
<dbReference type="InterPro" id="IPR033749">
    <property type="entry name" value="Polyprenyl_synt_CS"/>
</dbReference>
<dbReference type="Proteomes" id="UP000070457">
    <property type="component" value="Unassembled WGS sequence"/>
</dbReference>
<dbReference type="PROSITE" id="PS00723">
    <property type="entry name" value="POLYPRENYL_SYNTHASE_1"/>
    <property type="match status" value="1"/>
</dbReference>
<evidence type="ECO:0000256" key="3">
    <source>
        <dbReference type="ARBA" id="ARBA00022679"/>
    </source>
</evidence>
<evidence type="ECO:0000256" key="2">
    <source>
        <dbReference type="ARBA" id="ARBA00006706"/>
    </source>
</evidence>
<dbReference type="GO" id="GO:0004337">
    <property type="term" value="F:(2E,6E)-farnesyl diphosphate synthase activity"/>
    <property type="evidence" value="ECO:0007669"/>
    <property type="project" value="UniProtKB-EC"/>
</dbReference>
<evidence type="ECO:0000256" key="6">
    <source>
        <dbReference type="RuleBase" id="RU004466"/>
    </source>
</evidence>
<dbReference type="EMBL" id="JYNZ01000003">
    <property type="protein sequence ID" value="KXK26776.1"/>
    <property type="molecule type" value="Genomic_DNA"/>
</dbReference>
<protein>
    <submittedName>
        <fullName evidence="7">(2E,6E)-farnesyl diphosphate synthase</fullName>
        <ecNumber evidence="7">2.5.1.10</ecNumber>
    </submittedName>
</protein>
<keyword evidence="3 6" id="KW-0808">Transferase</keyword>
<dbReference type="CDD" id="cd00685">
    <property type="entry name" value="Trans_IPPS_HT"/>
    <property type="match status" value="1"/>
</dbReference>